<evidence type="ECO:0000313" key="1">
    <source>
        <dbReference type="EMBL" id="KAG8657997.1"/>
    </source>
</evidence>
<keyword evidence="2" id="KW-1185">Reference proteome</keyword>
<sequence>MTFLFRQNQKGEGKMSSDRYGSLPENDDVEEDRKSKGNPRQNVGTESDSHNRNHSKHRRDKQLVERSDSDSGEEEDKKSSKSDKRKRRSRKRRSRSYDSDSDSGSGSEDSEYSESESGTEESESESEEERSRRKRRERRRRREREEEKERKRRKKEKEKKRRRKEKEEKKKKKKDKEKRKKEKLERGKRGAVTNSWGKYGIIRETDMWNKRPEFTAWLAEVKQVNLESLPNWEEKQMFKEFMEDHNTATFPSKKYYNLDAYHKHKMEKEMKKGVKKVLEKERTVFNDEEQRRLEMMQERERHKEQQVEALKLSMQSGMAQAMKEQAQLREEMAYQYKLGNFEAAAAIQRRLDPDVAM</sequence>
<gene>
    <name evidence="1" type="ORF">MANES_03G111900v8</name>
</gene>
<comment type="caution">
    <text evidence="1">The sequence shown here is derived from an EMBL/GenBank/DDBJ whole genome shotgun (WGS) entry which is preliminary data.</text>
</comment>
<name>A0ACB7HZC4_MANES</name>
<organism evidence="1 2">
    <name type="scientific">Manihot esculenta</name>
    <name type="common">Cassava</name>
    <name type="synonym">Jatropha manihot</name>
    <dbReference type="NCBI Taxonomy" id="3983"/>
    <lineage>
        <taxon>Eukaryota</taxon>
        <taxon>Viridiplantae</taxon>
        <taxon>Streptophyta</taxon>
        <taxon>Embryophyta</taxon>
        <taxon>Tracheophyta</taxon>
        <taxon>Spermatophyta</taxon>
        <taxon>Magnoliopsida</taxon>
        <taxon>eudicotyledons</taxon>
        <taxon>Gunneridae</taxon>
        <taxon>Pentapetalae</taxon>
        <taxon>rosids</taxon>
        <taxon>fabids</taxon>
        <taxon>Malpighiales</taxon>
        <taxon>Euphorbiaceae</taxon>
        <taxon>Crotonoideae</taxon>
        <taxon>Manihoteae</taxon>
        <taxon>Manihot</taxon>
    </lineage>
</organism>
<dbReference type="EMBL" id="CM004389">
    <property type="protein sequence ID" value="KAG8657997.1"/>
    <property type="molecule type" value="Genomic_DNA"/>
</dbReference>
<proteinExistence type="predicted"/>
<accession>A0ACB7HZC4</accession>
<dbReference type="Proteomes" id="UP000091857">
    <property type="component" value="Chromosome 3"/>
</dbReference>
<evidence type="ECO:0000313" key="2">
    <source>
        <dbReference type="Proteomes" id="UP000091857"/>
    </source>
</evidence>
<reference evidence="2" key="1">
    <citation type="journal article" date="2016" name="Nat. Biotechnol.">
        <title>Sequencing wild and cultivated cassava and related species reveals extensive interspecific hybridization and genetic diversity.</title>
        <authorList>
            <person name="Bredeson J.V."/>
            <person name="Lyons J.B."/>
            <person name="Prochnik S.E."/>
            <person name="Wu G.A."/>
            <person name="Ha C.M."/>
            <person name="Edsinger-Gonzales E."/>
            <person name="Grimwood J."/>
            <person name="Schmutz J."/>
            <person name="Rabbi I.Y."/>
            <person name="Egesi C."/>
            <person name="Nauluvula P."/>
            <person name="Lebot V."/>
            <person name="Ndunguru J."/>
            <person name="Mkamilo G."/>
            <person name="Bart R.S."/>
            <person name="Setter T.L."/>
            <person name="Gleadow R.M."/>
            <person name="Kulakow P."/>
            <person name="Ferguson M.E."/>
            <person name="Rounsley S."/>
            <person name="Rokhsar D.S."/>
        </authorList>
    </citation>
    <scope>NUCLEOTIDE SEQUENCE [LARGE SCALE GENOMIC DNA]</scope>
    <source>
        <strain evidence="2">cv. AM560-2</strain>
    </source>
</reference>
<protein>
    <submittedName>
        <fullName evidence="1">Uncharacterized protein</fullName>
    </submittedName>
</protein>